<dbReference type="AlphaFoldDB" id="A0A085M129"/>
<evidence type="ECO:0000313" key="1">
    <source>
        <dbReference type="EMBL" id="KFD50925.1"/>
    </source>
</evidence>
<gene>
    <name evidence="1" type="ORF">M513_08238</name>
</gene>
<keyword evidence="2" id="KW-1185">Reference proteome</keyword>
<proteinExistence type="predicted"/>
<reference evidence="1 2" key="1">
    <citation type="journal article" date="2014" name="Nat. Genet.">
        <title>Genome and transcriptome of the porcine whipworm Trichuris suis.</title>
        <authorList>
            <person name="Jex A.R."/>
            <person name="Nejsum P."/>
            <person name="Schwarz E.M."/>
            <person name="Hu L."/>
            <person name="Young N.D."/>
            <person name="Hall R.S."/>
            <person name="Korhonen P.K."/>
            <person name="Liao S."/>
            <person name="Thamsborg S."/>
            <person name="Xia J."/>
            <person name="Xu P."/>
            <person name="Wang S."/>
            <person name="Scheerlinck J.P."/>
            <person name="Hofmann A."/>
            <person name="Sternberg P.W."/>
            <person name="Wang J."/>
            <person name="Gasser R.B."/>
        </authorList>
    </citation>
    <scope>NUCLEOTIDE SEQUENCE [LARGE SCALE GENOMIC DNA]</scope>
    <source>
        <strain evidence="1">DCEP-RM93M</strain>
    </source>
</reference>
<dbReference type="EMBL" id="KL363246">
    <property type="protein sequence ID" value="KFD50925.1"/>
    <property type="molecule type" value="Genomic_DNA"/>
</dbReference>
<evidence type="ECO:0000313" key="2">
    <source>
        <dbReference type="Proteomes" id="UP000030764"/>
    </source>
</evidence>
<name>A0A085M129_9BILA</name>
<sequence>MNNVKLFGIFSSQNPAKQPKGHWIVLVFTVFQRYAVNGNECGHSARLVADQPTVQPRYMLSSEVIHWSARVRLGALLQLLAGIIGGHFNGQIAFVHVQNNSGPIGEQNP</sequence>
<organism evidence="1 2">
    <name type="scientific">Trichuris suis</name>
    <name type="common">pig whipworm</name>
    <dbReference type="NCBI Taxonomy" id="68888"/>
    <lineage>
        <taxon>Eukaryota</taxon>
        <taxon>Metazoa</taxon>
        <taxon>Ecdysozoa</taxon>
        <taxon>Nematoda</taxon>
        <taxon>Enoplea</taxon>
        <taxon>Dorylaimia</taxon>
        <taxon>Trichinellida</taxon>
        <taxon>Trichuridae</taxon>
        <taxon>Trichuris</taxon>
    </lineage>
</organism>
<accession>A0A085M129</accession>
<dbReference type="Proteomes" id="UP000030764">
    <property type="component" value="Unassembled WGS sequence"/>
</dbReference>
<protein>
    <submittedName>
        <fullName evidence="1">Uncharacterized protein</fullName>
    </submittedName>
</protein>